<dbReference type="Pfam" id="PF00691">
    <property type="entry name" value="OmpA"/>
    <property type="match status" value="1"/>
</dbReference>
<feature type="chain" id="PRO_5026298602" evidence="4">
    <location>
        <begin position="21"/>
        <end position="162"/>
    </location>
</feature>
<comment type="caution">
    <text evidence="6">The sequence shown here is derived from an EMBL/GenBank/DDBJ whole genome shotgun (WGS) entry which is preliminary data.</text>
</comment>
<dbReference type="GO" id="GO:0009279">
    <property type="term" value="C:cell outer membrane"/>
    <property type="evidence" value="ECO:0007669"/>
    <property type="project" value="UniProtKB-SubCell"/>
</dbReference>
<gene>
    <name evidence="6" type="ORF">GJV18_00260</name>
</gene>
<dbReference type="AlphaFoldDB" id="A0A6I4KNU5"/>
<dbReference type="PROSITE" id="PS51123">
    <property type="entry name" value="OMPA_2"/>
    <property type="match status" value="1"/>
</dbReference>
<dbReference type="CDD" id="cd07185">
    <property type="entry name" value="OmpA_C-like"/>
    <property type="match status" value="1"/>
</dbReference>
<reference evidence="6 7" key="1">
    <citation type="submission" date="2019-11" db="EMBL/GenBank/DDBJ databases">
        <title>Pseudomonas flavidum sp. nov., isolated from Baiyang Lake.</title>
        <authorList>
            <person name="Zhao Y."/>
        </authorList>
    </citation>
    <scope>NUCLEOTIDE SEQUENCE [LARGE SCALE GENOMIC DNA]</scope>
    <source>
        <strain evidence="7">R-22-3 w-18</strain>
    </source>
</reference>
<keyword evidence="2 3" id="KW-0472">Membrane</keyword>
<keyword evidence="4" id="KW-0732">Signal</keyword>
<keyword evidence="7" id="KW-1185">Reference proteome</keyword>
<dbReference type="InterPro" id="IPR006665">
    <property type="entry name" value="OmpA-like"/>
</dbReference>
<dbReference type="InterPro" id="IPR050330">
    <property type="entry name" value="Bact_OuterMem_StrucFunc"/>
</dbReference>
<sequence>MRRYMRLVVFGMLCASTLLAGCQSSPKGLSAEQVAVLKQHGFQWTDSGWELGLSGKVLFDTDSQEVSSNSQTQLGTITRALLNVGIDQVSLEGHTDNVGSASYNQQLSLLRAQAVAGVMQAAGMQAEKIETRGMGQSKPIADNATAEGRSENRRVAIIVSTP</sequence>
<evidence type="ECO:0000256" key="2">
    <source>
        <dbReference type="ARBA" id="ARBA00023136"/>
    </source>
</evidence>
<dbReference type="EMBL" id="WKJZ01000001">
    <property type="protein sequence ID" value="MVW73734.1"/>
    <property type="molecule type" value="Genomic_DNA"/>
</dbReference>
<dbReference type="PANTHER" id="PTHR30329:SF17">
    <property type="entry name" value="LIPOPROTEIN YFIB-RELATED"/>
    <property type="match status" value="1"/>
</dbReference>
<evidence type="ECO:0000256" key="3">
    <source>
        <dbReference type="PROSITE-ProRule" id="PRU00473"/>
    </source>
</evidence>
<dbReference type="PROSITE" id="PS51257">
    <property type="entry name" value="PROKAR_LIPOPROTEIN"/>
    <property type="match status" value="1"/>
</dbReference>
<dbReference type="PRINTS" id="PR01023">
    <property type="entry name" value="NAFLGMOTY"/>
</dbReference>
<evidence type="ECO:0000259" key="5">
    <source>
        <dbReference type="PROSITE" id="PS51123"/>
    </source>
</evidence>
<comment type="subcellular location">
    <subcellularLocation>
        <location evidence="1">Cell outer membrane</location>
    </subcellularLocation>
</comment>
<evidence type="ECO:0000313" key="6">
    <source>
        <dbReference type="EMBL" id="MVW73734.1"/>
    </source>
</evidence>
<dbReference type="SUPFAM" id="SSF103088">
    <property type="entry name" value="OmpA-like"/>
    <property type="match status" value="1"/>
</dbReference>
<evidence type="ECO:0000256" key="4">
    <source>
        <dbReference type="SAM" id="SignalP"/>
    </source>
</evidence>
<name>A0A6I4KNU5_9PSED</name>
<proteinExistence type="predicted"/>
<dbReference type="Gene3D" id="3.30.1330.60">
    <property type="entry name" value="OmpA-like domain"/>
    <property type="match status" value="1"/>
</dbReference>
<protein>
    <submittedName>
        <fullName evidence="6">OmpA family protein</fullName>
    </submittedName>
</protein>
<dbReference type="Proteomes" id="UP000429555">
    <property type="component" value="Unassembled WGS sequence"/>
</dbReference>
<accession>A0A6I4KNU5</accession>
<feature type="domain" description="OmpA-like" evidence="5">
    <location>
        <begin position="47"/>
        <end position="162"/>
    </location>
</feature>
<organism evidence="6 7">
    <name type="scientific">Pseudomonas xionganensis</name>
    <dbReference type="NCBI Taxonomy" id="2654845"/>
    <lineage>
        <taxon>Bacteria</taxon>
        <taxon>Pseudomonadati</taxon>
        <taxon>Pseudomonadota</taxon>
        <taxon>Gammaproteobacteria</taxon>
        <taxon>Pseudomonadales</taxon>
        <taxon>Pseudomonadaceae</taxon>
        <taxon>Pseudomonas</taxon>
    </lineage>
</organism>
<dbReference type="PANTHER" id="PTHR30329">
    <property type="entry name" value="STATOR ELEMENT OF FLAGELLAR MOTOR COMPLEX"/>
    <property type="match status" value="1"/>
</dbReference>
<feature type="signal peptide" evidence="4">
    <location>
        <begin position="1"/>
        <end position="20"/>
    </location>
</feature>
<dbReference type="PRINTS" id="PR01021">
    <property type="entry name" value="OMPADOMAIN"/>
</dbReference>
<evidence type="ECO:0000256" key="1">
    <source>
        <dbReference type="ARBA" id="ARBA00004442"/>
    </source>
</evidence>
<evidence type="ECO:0000313" key="7">
    <source>
        <dbReference type="Proteomes" id="UP000429555"/>
    </source>
</evidence>
<dbReference type="InterPro" id="IPR006664">
    <property type="entry name" value="OMP_bac"/>
</dbReference>
<dbReference type="InterPro" id="IPR036737">
    <property type="entry name" value="OmpA-like_sf"/>
</dbReference>